<dbReference type="Proteomes" id="UP000317650">
    <property type="component" value="Chromosome 7"/>
</dbReference>
<sequence>MGVLKFEVVGKFALFAFLLLDLLVGSAGGDVVLIGRNVSLSFPDIEATFAPSVKGSGECGVLYVAEPLDACAPLTNEVAKGLDSPFALIIRGGCTFDVKVRNAQNAGFKAAIVYDNEDRGALISKFHAFCVDFWLTTWRTFCPVCKQDARAGISNLPASECTPLLSSGEVTISSNVGLSSFRSSMAASPALQIFPVPSGPESNSQPHLLSGACSPAIQIAPMTPHSQSSAYYTAHIPNPHRSYGHSPAFSTSRSSLDLRNASSQRSHAYLLSSHSLGFPRSPSINSRLGSSYIPCSSNVSSSYLAASSSQQSYLRHCTESGASLSALASAQSLPGC</sequence>
<gene>
    <name evidence="17" type="ORF">C4D60_Mb07t25540</name>
</gene>
<keyword evidence="8" id="KW-0653">Protein transport</keyword>
<keyword evidence="11" id="KW-1015">Disulfide bond</keyword>
<feature type="signal peptide" evidence="15">
    <location>
        <begin position="1"/>
        <end position="29"/>
    </location>
</feature>
<comment type="subcellular location">
    <subcellularLocation>
        <location evidence="13">Endomembrane system</location>
        <topology evidence="13">Single-pass type I membrane protein</topology>
    </subcellularLocation>
    <subcellularLocation>
        <location evidence="14">Protein storage vacuole membrane</location>
    </subcellularLocation>
</comment>
<dbReference type="STRING" id="52838.A0A4S8JHY7"/>
<keyword evidence="1" id="KW-0813">Transport</keyword>
<dbReference type="AlphaFoldDB" id="A0A4S8JHY7"/>
<name>A0A4S8JHY7_MUSBA</name>
<evidence type="ECO:0000256" key="11">
    <source>
        <dbReference type="ARBA" id="ARBA00023157"/>
    </source>
</evidence>
<keyword evidence="10" id="KW-0472">Membrane</keyword>
<keyword evidence="7" id="KW-0862">Zinc</keyword>
<evidence type="ECO:0000256" key="14">
    <source>
        <dbReference type="ARBA" id="ARBA00060484"/>
    </source>
</evidence>
<evidence type="ECO:0000256" key="4">
    <source>
        <dbReference type="ARBA" id="ARBA00022723"/>
    </source>
</evidence>
<evidence type="ECO:0000256" key="1">
    <source>
        <dbReference type="ARBA" id="ARBA00022448"/>
    </source>
</evidence>
<dbReference type="InterPro" id="IPR051653">
    <property type="entry name" value="E3_ligase_sorting_rcpt"/>
</dbReference>
<evidence type="ECO:0000256" key="13">
    <source>
        <dbReference type="ARBA" id="ARBA00046288"/>
    </source>
</evidence>
<keyword evidence="18" id="KW-1185">Reference proteome</keyword>
<evidence type="ECO:0000256" key="6">
    <source>
        <dbReference type="ARBA" id="ARBA00022771"/>
    </source>
</evidence>
<feature type="chain" id="PRO_5020434255" description="PA domain-containing protein" evidence="15">
    <location>
        <begin position="30"/>
        <end position="336"/>
    </location>
</feature>
<evidence type="ECO:0000256" key="12">
    <source>
        <dbReference type="ARBA" id="ARBA00023180"/>
    </source>
</evidence>
<evidence type="ECO:0000256" key="3">
    <source>
        <dbReference type="ARBA" id="ARBA00022692"/>
    </source>
</evidence>
<keyword evidence="2" id="KW-0926">Vacuole</keyword>
<dbReference type="PANTHER" id="PTHR47168">
    <property type="entry name" value="RING ZINC FINGER DOMAIN SUPERFAMILY PROTEIN-RELATED"/>
    <property type="match status" value="1"/>
</dbReference>
<organism evidence="17 18">
    <name type="scientific">Musa balbisiana</name>
    <name type="common">Banana</name>
    <dbReference type="NCBI Taxonomy" id="52838"/>
    <lineage>
        <taxon>Eukaryota</taxon>
        <taxon>Viridiplantae</taxon>
        <taxon>Streptophyta</taxon>
        <taxon>Embryophyta</taxon>
        <taxon>Tracheophyta</taxon>
        <taxon>Spermatophyta</taxon>
        <taxon>Magnoliopsida</taxon>
        <taxon>Liliopsida</taxon>
        <taxon>Zingiberales</taxon>
        <taxon>Musaceae</taxon>
        <taxon>Musa</taxon>
    </lineage>
</organism>
<dbReference type="GO" id="GO:0012505">
    <property type="term" value="C:endomembrane system"/>
    <property type="evidence" value="ECO:0007669"/>
    <property type="project" value="UniProtKB-SubCell"/>
</dbReference>
<dbReference type="SUPFAM" id="SSF57850">
    <property type="entry name" value="RING/U-box"/>
    <property type="match status" value="1"/>
</dbReference>
<evidence type="ECO:0000256" key="7">
    <source>
        <dbReference type="ARBA" id="ARBA00022833"/>
    </source>
</evidence>
<feature type="domain" description="PA" evidence="16">
    <location>
        <begin position="67"/>
        <end position="119"/>
    </location>
</feature>
<keyword evidence="9" id="KW-1133">Transmembrane helix</keyword>
<dbReference type="Gene3D" id="3.50.30.30">
    <property type="match status" value="1"/>
</dbReference>
<evidence type="ECO:0000256" key="9">
    <source>
        <dbReference type="ARBA" id="ARBA00022989"/>
    </source>
</evidence>
<keyword evidence="5 15" id="KW-0732">Signal</keyword>
<evidence type="ECO:0000313" key="18">
    <source>
        <dbReference type="Proteomes" id="UP000317650"/>
    </source>
</evidence>
<dbReference type="SUPFAM" id="SSF52025">
    <property type="entry name" value="PA domain"/>
    <property type="match status" value="1"/>
</dbReference>
<dbReference type="GO" id="GO:0008270">
    <property type="term" value="F:zinc ion binding"/>
    <property type="evidence" value="ECO:0007669"/>
    <property type="project" value="UniProtKB-KW"/>
</dbReference>
<dbReference type="GO" id="GO:0032586">
    <property type="term" value="C:protein storage vacuole membrane"/>
    <property type="evidence" value="ECO:0007669"/>
    <property type="project" value="UniProtKB-SubCell"/>
</dbReference>
<dbReference type="Pfam" id="PF02225">
    <property type="entry name" value="PA"/>
    <property type="match status" value="1"/>
</dbReference>
<evidence type="ECO:0000256" key="5">
    <source>
        <dbReference type="ARBA" id="ARBA00022729"/>
    </source>
</evidence>
<dbReference type="InterPro" id="IPR044744">
    <property type="entry name" value="ZNRF4/RNF13/RNF167_PA"/>
</dbReference>
<dbReference type="FunFam" id="3.50.30.30:FF:000020">
    <property type="entry name" value="Receptor homology region transmembrane domain-and RING domain-containing protein 2"/>
    <property type="match status" value="1"/>
</dbReference>
<keyword evidence="6" id="KW-0863">Zinc-finger</keyword>
<keyword evidence="3" id="KW-0812">Transmembrane</keyword>
<dbReference type="InterPro" id="IPR046450">
    <property type="entry name" value="PA_dom_sf"/>
</dbReference>
<protein>
    <recommendedName>
        <fullName evidence="16">PA domain-containing protein</fullName>
    </recommendedName>
</protein>
<evidence type="ECO:0000256" key="15">
    <source>
        <dbReference type="SAM" id="SignalP"/>
    </source>
</evidence>
<keyword evidence="4" id="KW-0479">Metal-binding</keyword>
<dbReference type="PANTHER" id="PTHR47168:SF5">
    <property type="entry name" value="RING-TYPE DOMAIN-CONTAINING PROTEIN"/>
    <property type="match status" value="1"/>
</dbReference>
<evidence type="ECO:0000259" key="16">
    <source>
        <dbReference type="Pfam" id="PF02225"/>
    </source>
</evidence>
<reference evidence="17 18" key="1">
    <citation type="journal article" date="2019" name="Nat. Plants">
        <title>Genome sequencing of Musa balbisiana reveals subgenome evolution and function divergence in polyploid bananas.</title>
        <authorList>
            <person name="Yao X."/>
        </authorList>
    </citation>
    <scope>NUCLEOTIDE SEQUENCE [LARGE SCALE GENOMIC DNA]</scope>
    <source>
        <strain evidence="18">cv. DH-PKW</strain>
        <tissue evidence="17">Leaves</tissue>
    </source>
</reference>
<evidence type="ECO:0000256" key="10">
    <source>
        <dbReference type="ARBA" id="ARBA00023136"/>
    </source>
</evidence>
<comment type="caution">
    <text evidence="17">The sequence shown here is derived from an EMBL/GenBank/DDBJ whole genome shotgun (WGS) entry which is preliminary data.</text>
</comment>
<evidence type="ECO:0000256" key="8">
    <source>
        <dbReference type="ARBA" id="ARBA00022927"/>
    </source>
</evidence>
<evidence type="ECO:0000313" key="17">
    <source>
        <dbReference type="EMBL" id="THU61648.1"/>
    </source>
</evidence>
<dbReference type="GO" id="GO:0015031">
    <property type="term" value="P:protein transport"/>
    <property type="evidence" value="ECO:0007669"/>
    <property type="project" value="UniProtKB-KW"/>
</dbReference>
<dbReference type="InterPro" id="IPR003137">
    <property type="entry name" value="PA_domain"/>
</dbReference>
<dbReference type="CDD" id="cd02123">
    <property type="entry name" value="PA_C_RZF_like"/>
    <property type="match status" value="1"/>
</dbReference>
<evidence type="ECO:0000256" key="2">
    <source>
        <dbReference type="ARBA" id="ARBA00022554"/>
    </source>
</evidence>
<proteinExistence type="predicted"/>
<accession>A0A4S8JHY7</accession>
<dbReference type="EMBL" id="PYDT01000005">
    <property type="protein sequence ID" value="THU61648.1"/>
    <property type="molecule type" value="Genomic_DNA"/>
</dbReference>
<keyword evidence="12" id="KW-0325">Glycoprotein</keyword>